<keyword evidence="3" id="KW-1185">Reference proteome</keyword>
<organism evidence="2 3">
    <name type="scientific">Nesidiocoris tenuis</name>
    <dbReference type="NCBI Taxonomy" id="355587"/>
    <lineage>
        <taxon>Eukaryota</taxon>
        <taxon>Metazoa</taxon>
        <taxon>Ecdysozoa</taxon>
        <taxon>Arthropoda</taxon>
        <taxon>Hexapoda</taxon>
        <taxon>Insecta</taxon>
        <taxon>Pterygota</taxon>
        <taxon>Neoptera</taxon>
        <taxon>Paraneoptera</taxon>
        <taxon>Hemiptera</taxon>
        <taxon>Heteroptera</taxon>
        <taxon>Panheteroptera</taxon>
        <taxon>Cimicomorpha</taxon>
        <taxon>Miridae</taxon>
        <taxon>Dicyphina</taxon>
        <taxon>Nesidiocoris</taxon>
    </lineage>
</organism>
<reference evidence="2 3" key="1">
    <citation type="submission" date="2023-09" db="EMBL/GenBank/DDBJ databases">
        <title>Nesidiocoris tenuis whole genome shotgun sequence.</title>
        <authorList>
            <person name="Shibata T."/>
            <person name="Shimoda M."/>
            <person name="Kobayashi T."/>
            <person name="Uehara T."/>
        </authorList>
    </citation>
    <scope>NUCLEOTIDE SEQUENCE [LARGE SCALE GENOMIC DNA]</scope>
    <source>
        <strain evidence="2 3">Japan</strain>
    </source>
</reference>
<dbReference type="Proteomes" id="UP001307889">
    <property type="component" value="Chromosome 7"/>
</dbReference>
<dbReference type="EMBL" id="AP028915">
    <property type="protein sequence ID" value="BES96983.1"/>
    <property type="molecule type" value="Genomic_DNA"/>
</dbReference>
<protein>
    <submittedName>
        <fullName evidence="2">Uncharacterized protein</fullName>
    </submittedName>
</protein>
<evidence type="ECO:0000313" key="3">
    <source>
        <dbReference type="Proteomes" id="UP001307889"/>
    </source>
</evidence>
<feature type="region of interest" description="Disordered" evidence="1">
    <location>
        <begin position="1"/>
        <end position="75"/>
    </location>
</feature>
<accession>A0ABN7AYD9</accession>
<sequence>MESGPGDRGWSPVGNDDEEASMNKKETERKNYEERAEQRSLSFISTLAPGQSRPSGNDLNSTGTQTRQPRPFSSL</sequence>
<proteinExistence type="predicted"/>
<feature type="compositionally biased region" description="Polar residues" evidence="1">
    <location>
        <begin position="39"/>
        <end position="75"/>
    </location>
</feature>
<gene>
    <name evidence="2" type="ORF">NTJ_09796</name>
</gene>
<evidence type="ECO:0000256" key="1">
    <source>
        <dbReference type="SAM" id="MobiDB-lite"/>
    </source>
</evidence>
<feature type="compositionally biased region" description="Basic and acidic residues" evidence="1">
    <location>
        <begin position="21"/>
        <end position="38"/>
    </location>
</feature>
<name>A0ABN7AYD9_9HEMI</name>
<evidence type="ECO:0000313" key="2">
    <source>
        <dbReference type="EMBL" id="BES96983.1"/>
    </source>
</evidence>